<dbReference type="InterPro" id="IPR044922">
    <property type="entry name" value="DUF2063_N_sf"/>
</dbReference>
<evidence type="ECO:0000313" key="3">
    <source>
        <dbReference type="Proteomes" id="UP001193501"/>
    </source>
</evidence>
<feature type="domain" description="Putative DNA-binding" evidence="1">
    <location>
        <begin position="5"/>
        <end position="85"/>
    </location>
</feature>
<keyword evidence="3" id="KW-1185">Reference proteome</keyword>
<evidence type="ECO:0000313" key="2">
    <source>
        <dbReference type="EMBL" id="NBZ86352.1"/>
    </source>
</evidence>
<protein>
    <submittedName>
        <fullName evidence="2">DUF2063 domain-containing protein</fullName>
    </submittedName>
</protein>
<gene>
    <name evidence="2" type="ORF">GV832_02070</name>
</gene>
<organism evidence="2 3">
    <name type="scientific">Stagnihabitans tardus</name>
    <dbReference type="NCBI Taxonomy" id="2699202"/>
    <lineage>
        <taxon>Bacteria</taxon>
        <taxon>Pseudomonadati</taxon>
        <taxon>Pseudomonadota</taxon>
        <taxon>Alphaproteobacteria</taxon>
        <taxon>Rhodobacterales</taxon>
        <taxon>Paracoccaceae</taxon>
        <taxon>Stagnihabitans</taxon>
    </lineage>
</organism>
<name>A0AAE4Y5X3_9RHOB</name>
<dbReference type="EMBL" id="JAABNR010000002">
    <property type="protein sequence ID" value="NBZ86352.1"/>
    <property type="molecule type" value="Genomic_DNA"/>
</dbReference>
<sequence length="235" mass="24589">MDHASFAAGLLGGAAPVGISDPARFAIYRNNVHVGLLAALSARFPVTEAVLGPAFFREAARAFLRQSPPLTPVLADWGEDFPDHLSHLAEVPAYVPDLARLEAAWTRAYHAADAAPLTLEGLASLDLDRGMALHPAAQVLASAWPVGRIWAAHQGNTAQERFSGADAVLVTRPALAVGVHILPPADLAFLAALQRGQSLADAVPDDPGFDFGRALIGLTALGAFAQGPHLQGDPR</sequence>
<dbReference type="AlphaFoldDB" id="A0AAE4Y5X3"/>
<dbReference type="RefSeq" id="WP_168773168.1">
    <property type="nucleotide sequence ID" value="NZ_JAABNR010000002.1"/>
</dbReference>
<accession>A0AAE4Y5X3</accession>
<comment type="caution">
    <text evidence="2">The sequence shown here is derived from an EMBL/GenBank/DDBJ whole genome shotgun (WGS) entry which is preliminary data.</text>
</comment>
<reference evidence="2" key="1">
    <citation type="submission" date="2020-01" db="EMBL/GenBank/DDBJ databases">
        <authorList>
            <person name="Chen W.-M."/>
        </authorList>
    </citation>
    <scope>NUCLEOTIDE SEQUENCE</scope>
    <source>
        <strain evidence="2">CYK-10</strain>
    </source>
</reference>
<proteinExistence type="predicted"/>
<dbReference type="Pfam" id="PF09836">
    <property type="entry name" value="DUF2063"/>
    <property type="match status" value="1"/>
</dbReference>
<dbReference type="InterPro" id="IPR018640">
    <property type="entry name" value="DUF2063"/>
</dbReference>
<dbReference type="Proteomes" id="UP001193501">
    <property type="component" value="Unassembled WGS sequence"/>
</dbReference>
<evidence type="ECO:0000259" key="1">
    <source>
        <dbReference type="Pfam" id="PF09836"/>
    </source>
</evidence>
<dbReference type="Gene3D" id="1.10.150.690">
    <property type="entry name" value="DUF2063"/>
    <property type="match status" value="1"/>
</dbReference>